<dbReference type="Gene3D" id="1.10.287.4300">
    <property type="entry name" value="Stage III sporulation protein AH-like"/>
    <property type="match status" value="1"/>
</dbReference>
<keyword evidence="2" id="KW-0812">Transmembrane</keyword>
<feature type="compositionally biased region" description="Polar residues" evidence="1">
    <location>
        <begin position="37"/>
        <end position="52"/>
    </location>
</feature>
<evidence type="ECO:0000256" key="1">
    <source>
        <dbReference type="SAM" id="MobiDB-lite"/>
    </source>
</evidence>
<dbReference type="RefSeq" id="WP_138127689.1">
    <property type="nucleotide sequence ID" value="NZ_SWLG01000011.1"/>
</dbReference>
<comment type="caution">
    <text evidence="3">The sequence shown here is derived from an EMBL/GenBank/DDBJ whole genome shotgun (WGS) entry which is preliminary data.</text>
</comment>
<feature type="region of interest" description="Disordered" evidence="1">
    <location>
        <begin position="37"/>
        <end position="67"/>
    </location>
</feature>
<dbReference type="Pfam" id="PF12685">
    <property type="entry name" value="SpoIIIAH"/>
    <property type="match status" value="1"/>
</dbReference>
<keyword evidence="2" id="KW-1133">Transmembrane helix</keyword>
<dbReference type="OrthoDB" id="2939102at2"/>
<protein>
    <submittedName>
        <fullName evidence="3">SpoIIIAH-like family protein</fullName>
    </submittedName>
</protein>
<sequence>MVLKKQTVWLLTMLSLIIVLSVYYITAPEKDDNLAYQESSEQGAKTTGQENAQKAAETNAAEEGTVTSSISSDEYFAATRLSIEDERSAKIADYTAVIASDASLDLRNNAHLQVQKLQELSRKEQVLENLIRSEGYSDALVYTIDDNKIKVIVKADQLSNKEANQLMVMAKEQLGDAKLVSVQYQPTKK</sequence>
<keyword evidence="2" id="KW-0472">Membrane</keyword>
<evidence type="ECO:0000256" key="2">
    <source>
        <dbReference type="SAM" id="Phobius"/>
    </source>
</evidence>
<dbReference type="AlphaFoldDB" id="A0A5R9F016"/>
<name>A0A5R9F016_9BACL</name>
<dbReference type="Proteomes" id="UP000308230">
    <property type="component" value="Unassembled WGS sequence"/>
</dbReference>
<keyword evidence="4" id="KW-1185">Reference proteome</keyword>
<organism evidence="3 4">
    <name type="scientific">Exobacillus caeni</name>
    <dbReference type="NCBI Taxonomy" id="2574798"/>
    <lineage>
        <taxon>Bacteria</taxon>
        <taxon>Bacillati</taxon>
        <taxon>Bacillota</taxon>
        <taxon>Bacilli</taxon>
        <taxon>Bacillales</taxon>
        <taxon>Guptibacillaceae</taxon>
        <taxon>Exobacillus</taxon>
    </lineage>
</organism>
<gene>
    <name evidence="3" type="ORF">FCL54_15695</name>
</gene>
<dbReference type="InterPro" id="IPR024232">
    <property type="entry name" value="SpoIIIAH"/>
</dbReference>
<dbReference type="EMBL" id="SWLG01000011">
    <property type="protein sequence ID" value="TLS36371.1"/>
    <property type="molecule type" value="Genomic_DNA"/>
</dbReference>
<evidence type="ECO:0000313" key="3">
    <source>
        <dbReference type="EMBL" id="TLS36371.1"/>
    </source>
</evidence>
<accession>A0A5R9F016</accession>
<dbReference type="InterPro" id="IPR038503">
    <property type="entry name" value="SpoIIIAH_sf"/>
</dbReference>
<feature type="transmembrane region" description="Helical" evidence="2">
    <location>
        <begin position="7"/>
        <end position="25"/>
    </location>
</feature>
<evidence type="ECO:0000313" key="4">
    <source>
        <dbReference type="Proteomes" id="UP000308230"/>
    </source>
</evidence>
<proteinExistence type="predicted"/>
<reference evidence="3 4" key="1">
    <citation type="submission" date="2019-04" db="EMBL/GenBank/DDBJ databases">
        <title>Bacillus caeni sp. nov., a bacterium isolated from mangrove sediment.</title>
        <authorList>
            <person name="Huang H."/>
            <person name="Mo K."/>
            <person name="Hu Y."/>
        </authorList>
    </citation>
    <scope>NUCLEOTIDE SEQUENCE [LARGE SCALE GENOMIC DNA]</scope>
    <source>
        <strain evidence="3 4">HB172195</strain>
    </source>
</reference>